<comment type="caution">
    <text evidence="2">The sequence shown here is derived from an EMBL/GenBank/DDBJ whole genome shotgun (WGS) entry which is preliminary data.</text>
</comment>
<gene>
    <name evidence="2" type="ORF">E2A64_11975</name>
</gene>
<dbReference type="Proteomes" id="UP000295131">
    <property type="component" value="Unassembled WGS sequence"/>
</dbReference>
<dbReference type="OrthoDB" id="8084294at2"/>
<dbReference type="RefSeq" id="WP_133284712.1">
    <property type="nucleotide sequence ID" value="NZ_SMSI01000002.1"/>
</dbReference>
<accession>A0A4V3A744</accession>
<feature type="transmembrane region" description="Helical" evidence="1">
    <location>
        <begin position="45"/>
        <end position="62"/>
    </location>
</feature>
<keyword evidence="1" id="KW-0472">Membrane</keyword>
<keyword evidence="1" id="KW-0812">Transmembrane</keyword>
<evidence type="ECO:0000313" key="2">
    <source>
        <dbReference type="EMBL" id="TDH36012.1"/>
    </source>
</evidence>
<feature type="transmembrane region" description="Helical" evidence="1">
    <location>
        <begin position="12"/>
        <end position="39"/>
    </location>
</feature>
<protein>
    <submittedName>
        <fullName evidence="2">Uncharacterized protein</fullName>
    </submittedName>
</protein>
<reference evidence="2 3" key="1">
    <citation type="journal article" date="2013" name="Int. J. Syst. Evol. Microbiol.">
        <title>Hoeflea suaedae sp. nov., an endophytic bacterium isolated from the root of the halophyte Suaeda maritima.</title>
        <authorList>
            <person name="Chung E.J."/>
            <person name="Park J.A."/>
            <person name="Pramanik P."/>
            <person name="Bibi F."/>
            <person name="Jeon C.O."/>
            <person name="Chung Y.R."/>
        </authorList>
    </citation>
    <scope>NUCLEOTIDE SEQUENCE [LARGE SCALE GENOMIC DNA]</scope>
    <source>
        <strain evidence="2 3">YC6898</strain>
    </source>
</reference>
<evidence type="ECO:0000256" key="1">
    <source>
        <dbReference type="SAM" id="Phobius"/>
    </source>
</evidence>
<keyword evidence="3" id="KW-1185">Reference proteome</keyword>
<dbReference type="AlphaFoldDB" id="A0A4V3A744"/>
<sequence length="78" mass="8257">MKRVINFKTLFGVFAVTAFVGSQLVAVAGAAIWALIGYFGFGETAAVVFAGCSSIPILIALWKVARLAYETETDPANN</sequence>
<proteinExistence type="predicted"/>
<name>A0A4V3A744_9HYPH</name>
<keyword evidence="1" id="KW-1133">Transmembrane helix</keyword>
<organism evidence="2 3">
    <name type="scientific">Pseudohoeflea suaedae</name>
    <dbReference type="NCBI Taxonomy" id="877384"/>
    <lineage>
        <taxon>Bacteria</taxon>
        <taxon>Pseudomonadati</taxon>
        <taxon>Pseudomonadota</taxon>
        <taxon>Alphaproteobacteria</taxon>
        <taxon>Hyphomicrobiales</taxon>
        <taxon>Rhizobiaceae</taxon>
        <taxon>Pseudohoeflea</taxon>
    </lineage>
</organism>
<dbReference type="EMBL" id="SMSI01000002">
    <property type="protein sequence ID" value="TDH36012.1"/>
    <property type="molecule type" value="Genomic_DNA"/>
</dbReference>
<evidence type="ECO:0000313" key="3">
    <source>
        <dbReference type="Proteomes" id="UP000295131"/>
    </source>
</evidence>